<protein>
    <submittedName>
        <fullName evidence="2">Uncharacterized protein</fullName>
    </submittedName>
</protein>
<organism evidence="2 3">
    <name type="scientific">Bacteroides ovatus</name>
    <dbReference type="NCBI Taxonomy" id="28116"/>
    <lineage>
        <taxon>Bacteria</taxon>
        <taxon>Pseudomonadati</taxon>
        <taxon>Bacteroidota</taxon>
        <taxon>Bacteroidia</taxon>
        <taxon>Bacteroidales</taxon>
        <taxon>Bacteroidaceae</taxon>
        <taxon>Bacteroides</taxon>
    </lineage>
</organism>
<dbReference type="Proteomes" id="UP000266492">
    <property type="component" value="Unassembled WGS sequence"/>
</dbReference>
<reference evidence="4" key="1">
    <citation type="journal article" date="2018" name="J. Anim. Genet.">
        <title>Acquired interbacterial defense systems protect against interspecies antagonism in the human gut microbiome.</title>
        <authorList>
            <person name="Ross B.D."/>
            <person name="Verster A.J."/>
            <person name="Radey M.C."/>
            <person name="Schmidtke D.T."/>
            <person name="Pope C.E."/>
            <person name="Hoffman L.R."/>
            <person name="Hajjar A."/>
            <person name="Peterson S.B."/>
            <person name="Borenstein E."/>
            <person name="Mougous J."/>
        </authorList>
    </citation>
    <scope>NUCLEOTIDE SEQUENCE [LARGE SCALE GENOMIC DNA]</scope>
    <source>
        <strain evidence="4">3725 D1 iv</strain>
    </source>
</reference>
<evidence type="ECO:0000313" key="2">
    <source>
        <dbReference type="EMBL" id="RGS85016.1"/>
    </source>
</evidence>
<dbReference type="EMBL" id="QRVZ01000005">
    <property type="protein sequence ID" value="RGS85016.1"/>
    <property type="molecule type" value="Genomic_DNA"/>
</dbReference>
<reference evidence="1" key="4">
    <citation type="submission" date="2019-07" db="EMBL/GenBank/DDBJ databases">
        <authorList>
            <person name="Ross B.D."/>
            <person name="Verster A.J."/>
            <person name="Radey M.C."/>
            <person name="Schmidtke D.T."/>
            <person name="Pope C.E."/>
            <person name="Hoffman L.R."/>
            <person name="Hajjar A."/>
            <person name="Peterson S.B."/>
            <person name="Borenstein E."/>
            <person name="Mougous J.D."/>
        </authorList>
    </citation>
    <scope>NUCLEOTIDE SEQUENCE</scope>
    <source>
        <strain evidence="1">3725 D1 iv</strain>
    </source>
</reference>
<reference evidence="1" key="2">
    <citation type="journal article" date="2018" name="Nature">
        <title>Human gut bacteria contain acquired interbacterial defence systems.</title>
        <authorList>
            <person name="Ross B.D."/>
            <person name="Verster A.J."/>
            <person name="Radey M.C."/>
            <person name="Schmidtke D.T."/>
            <person name="Pope C.E."/>
            <person name="Hoffman L.R."/>
            <person name="Hajjar A."/>
            <person name="Peterson S.B."/>
            <person name="Borenstein E."/>
            <person name="Mougous J."/>
        </authorList>
    </citation>
    <scope>NUCLEOTIDE SEQUENCE</scope>
    <source>
        <strain evidence="1">3725 D1 iv</strain>
    </source>
</reference>
<sequence>MKHKLSNYGNSDAHNQIKKLMLRGEKLTIGFFNEDITNYSCAWIESKTVSAFKYVIFKEDNVYWLMNYLVNGEVEDIDAKPFGIQGEIEEEEDFQLCMLKNFIESKMTVQFSPLPRDGSGFVRAISAFDNGKVIFKLKKTDELLEYLKARDFILL</sequence>
<proteinExistence type="predicted"/>
<evidence type="ECO:0000313" key="4">
    <source>
        <dbReference type="Proteomes" id="UP000318823"/>
    </source>
</evidence>
<evidence type="ECO:0000313" key="3">
    <source>
        <dbReference type="Proteomes" id="UP000266492"/>
    </source>
</evidence>
<evidence type="ECO:0000313" key="1">
    <source>
        <dbReference type="EMBL" id="QDM11282.1"/>
    </source>
</evidence>
<gene>
    <name evidence="2" type="ORF">DWX70_08355</name>
    <name evidence="1" type="ORF">DYI28_22675</name>
</gene>
<dbReference type="Proteomes" id="UP000318823">
    <property type="component" value="Chromosome"/>
</dbReference>
<dbReference type="EMBL" id="CP041395">
    <property type="protein sequence ID" value="QDM11282.1"/>
    <property type="molecule type" value="Genomic_DNA"/>
</dbReference>
<reference evidence="2 3" key="3">
    <citation type="submission" date="2018-08" db="EMBL/GenBank/DDBJ databases">
        <title>A genome reference for cultivated species of the human gut microbiota.</title>
        <authorList>
            <person name="Zou Y."/>
            <person name="Xue W."/>
            <person name="Luo G."/>
        </authorList>
    </citation>
    <scope>NUCLEOTIDE SEQUENCE [LARGE SCALE GENOMIC DNA]</scope>
    <source>
        <strain evidence="2 3">AF20-9LB</strain>
    </source>
</reference>
<dbReference type="RefSeq" id="WP_005679019.1">
    <property type="nucleotide sequence ID" value="NZ_CACRTD010000057.1"/>
</dbReference>
<accession>A0A395W3E9</accession>
<name>A0A395W3E9_BACOV</name>
<dbReference type="AlphaFoldDB" id="A0A395W3E9"/>